<evidence type="ECO:0000259" key="9">
    <source>
        <dbReference type="Pfam" id="PF02880"/>
    </source>
</evidence>
<evidence type="ECO:0000256" key="3">
    <source>
        <dbReference type="ARBA" id="ARBA00022553"/>
    </source>
</evidence>
<dbReference type="InterPro" id="IPR036900">
    <property type="entry name" value="A-D-PHexomutase_C_sf"/>
</dbReference>
<protein>
    <submittedName>
        <fullName evidence="10">Phospho-sugar mutase</fullName>
    </submittedName>
</protein>
<dbReference type="InterPro" id="IPR005846">
    <property type="entry name" value="A-D-PHexomutase_a/b/a-III"/>
</dbReference>
<evidence type="ECO:0000259" key="7">
    <source>
        <dbReference type="Pfam" id="PF02878"/>
    </source>
</evidence>
<dbReference type="InterPro" id="IPR005841">
    <property type="entry name" value="Alpha-D-phosphohexomutase_SF"/>
</dbReference>
<keyword evidence="4" id="KW-0479">Metal-binding</keyword>
<proteinExistence type="inferred from homology"/>
<evidence type="ECO:0000256" key="6">
    <source>
        <dbReference type="ARBA" id="ARBA00023235"/>
    </source>
</evidence>
<dbReference type="SUPFAM" id="SSF53738">
    <property type="entry name" value="Phosphoglucomutase, first 3 domains"/>
    <property type="match status" value="3"/>
</dbReference>
<dbReference type="CDD" id="cd05799">
    <property type="entry name" value="PGM2"/>
    <property type="match status" value="1"/>
</dbReference>
<name>A0A9D5K096_9BACT</name>
<dbReference type="PROSITE" id="PS00710">
    <property type="entry name" value="PGM_PMM"/>
    <property type="match status" value="1"/>
</dbReference>
<feature type="domain" description="Alpha-D-phosphohexomutase alpha/beta/alpha" evidence="9">
    <location>
        <begin position="344"/>
        <end position="469"/>
    </location>
</feature>
<organism evidence="10 11">
    <name type="scientific">candidate division KSB3 bacterium</name>
    <dbReference type="NCBI Taxonomy" id="2044937"/>
    <lineage>
        <taxon>Bacteria</taxon>
        <taxon>candidate division KSB3</taxon>
    </lineage>
</organism>
<evidence type="ECO:0000256" key="4">
    <source>
        <dbReference type="ARBA" id="ARBA00022723"/>
    </source>
</evidence>
<feature type="domain" description="Alpha-D-phosphohexomutase alpha/beta/alpha" evidence="7">
    <location>
        <begin position="65"/>
        <end position="202"/>
    </location>
</feature>
<comment type="cofactor">
    <cofactor evidence="1">
        <name>Mg(2+)</name>
        <dbReference type="ChEBI" id="CHEBI:18420"/>
    </cofactor>
</comment>
<dbReference type="InterPro" id="IPR005844">
    <property type="entry name" value="A-D-PHexomutase_a/b/a-I"/>
</dbReference>
<evidence type="ECO:0000256" key="2">
    <source>
        <dbReference type="ARBA" id="ARBA00010231"/>
    </source>
</evidence>
<dbReference type="Proteomes" id="UP000649604">
    <property type="component" value="Unassembled WGS sequence"/>
</dbReference>
<feature type="domain" description="Alpha-D-phosphohexomutase alpha/beta/alpha" evidence="8">
    <location>
        <begin position="229"/>
        <end position="330"/>
    </location>
</feature>
<evidence type="ECO:0000313" key="10">
    <source>
        <dbReference type="EMBL" id="MBD3327609.1"/>
    </source>
</evidence>
<dbReference type="InterPro" id="IPR016055">
    <property type="entry name" value="A-D-PHexomutase_a/b/a-I/II/III"/>
</dbReference>
<accession>A0A9D5K096</accession>
<comment type="similarity">
    <text evidence="2">Belongs to the phosphohexose mutase family.</text>
</comment>
<dbReference type="SUPFAM" id="SSF55957">
    <property type="entry name" value="Phosphoglucomutase, C-terminal domain"/>
    <property type="match status" value="1"/>
</dbReference>
<keyword evidence="3" id="KW-0597">Phosphoprotein</keyword>
<dbReference type="Gene3D" id="3.40.120.10">
    <property type="entry name" value="Alpha-D-Glucose-1,6-Bisphosphate, subunit A, domain 3"/>
    <property type="match status" value="3"/>
</dbReference>
<evidence type="ECO:0000259" key="8">
    <source>
        <dbReference type="Pfam" id="PF02879"/>
    </source>
</evidence>
<dbReference type="EMBL" id="WJJP01000762">
    <property type="protein sequence ID" value="MBD3327609.1"/>
    <property type="molecule type" value="Genomic_DNA"/>
</dbReference>
<gene>
    <name evidence="10" type="ORF">GF339_23700</name>
</gene>
<dbReference type="InterPro" id="IPR016066">
    <property type="entry name" value="A-D-PHexomutase_CS"/>
</dbReference>
<evidence type="ECO:0000313" key="11">
    <source>
        <dbReference type="Proteomes" id="UP000649604"/>
    </source>
</evidence>
<sequence>MDIESIVEKLTQAHTQGLLSKAAYTNAKKWLTHPEYQDYQGQIVGLVQDENFPELEDSFYTIIPFGTGGRRGTSGVGPNRINTRTIGESAQGLATYIGQFGESAKQRGVVIAYDTRNNSQKFAGYTAQVLTGNGIKTYLFQEFRATPELSFAVRKLGTMAGVVISASHNPPSDNGFKVYWDDGGQVVAPHDQAIIAEVNAVTTLNLMDLDTAQQQGLFEYVGPDIDTQYIQAVVDLSLTGNRNVKIVYSPLHGTGQTSILPVLRTAGFEDIYLVDAQMAPDGNFPHVKNHFPNPELSDTCEMAMSLAKEVDADLGLTSDPDADRLGVFCKHQDDQGNVHWLLLNGNQVGALLTDFILNTLNEQGNLPPKGVIVKTLVTTDLAERIAQEFGMVTVSDLLVGFKFIAEVIRNLPQDQEFIFGLEESLGYLRGTFTRDKDAATAAITLAEMAAELKEQGQSLYDRLNFLYRKYGYFQETLKNVYVSGAEGTARVARMMAELRAQPPQQLAGKRVSEVIDRQEGVVIAPETGKVIREVTGTKGNVLVFVLSEDGHTRVTIRPSGTEPKIKYYGAMRKEASLGMSHDELEDLKSTTRQTLETYVNSLVDEAEKRG</sequence>
<dbReference type="InterPro" id="IPR005845">
    <property type="entry name" value="A-D-PHexomutase_a/b/a-II"/>
</dbReference>
<dbReference type="PANTHER" id="PTHR45745:SF1">
    <property type="entry name" value="PHOSPHOGLUCOMUTASE 2B-RELATED"/>
    <property type="match status" value="1"/>
</dbReference>
<dbReference type="PRINTS" id="PR00509">
    <property type="entry name" value="PGMPMM"/>
</dbReference>
<keyword evidence="6" id="KW-0413">Isomerase</keyword>
<dbReference type="Gene3D" id="3.30.310.50">
    <property type="entry name" value="Alpha-D-phosphohexomutase, C-terminal domain"/>
    <property type="match status" value="1"/>
</dbReference>
<dbReference type="Pfam" id="PF02880">
    <property type="entry name" value="PGM_PMM_III"/>
    <property type="match status" value="1"/>
</dbReference>
<reference evidence="10" key="1">
    <citation type="submission" date="2019-11" db="EMBL/GenBank/DDBJ databases">
        <title>Microbial mats filling the niche in hypersaline microbial mats.</title>
        <authorList>
            <person name="Wong H.L."/>
            <person name="Macleod F.I."/>
            <person name="White R.A. III"/>
            <person name="Burns B.P."/>
        </authorList>
    </citation>
    <scope>NUCLEOTIDE SEQUENCE</scope>
    <source>
        <strain evidence="10">Rbin_158</strain>
    </source>
</reference>
<dbReference type="Pfam" id="PF02879">
    <property type="entry name" value="PGM_PMM_II"/>
    <property type="match status" value="1"/>
</dbReference>
<dbReference type="GO" id="GO:0005975">
    <property type="term" value="P:carbohydrate metabolic process"/>
    <property type="evidence" value="ECO:0007669"/>
    <property type="project" value="InterPro"/>
</dbReference>
<dbReference type="GO" id="GO:0008973">
    <property type="term" value="F:phosphopentomutase activity"/>
    <property type="evidence" value="ECO:0007669"/>
    <property type="project" value="TreeGrafter"/>
</dbReference>
<dbReference type="PANTHER" id="PTHR45745">
    <property type="entry name" value="PHOSPHOMANNOMUTASE 45A"/>
    <property type="match status" value="1"/>
</dbReference>
<dbReference type="AlphaFoldDB" id="A0A9D5K096"/>
<dbReference type="Pfam" id="PF02878">
    <property type="entry name" value="PGM_PMM_I"/>
    <property type="match status" value="1"/>
</dbReference>
<evidence type="ECO:0000256" key="5">
    <source>
        <dbReference type="ARBA" id="ARBA00022842"/>
    </source>
</evidence>
<dbReference type="GO" id="GO:0000287">
    <property type="term" value="F:magnesium ion binding"/>
    <property type="evidence" value="ECO:0007669"/>
    <property type="project" value="InterPro"/>
</dbReference>
<comment type="caution">
    <text evidence="10">The sequence shown here is derived from an EMBL/GenBank/DDBJ whole genome shotgun (WGS) entry which is preliminary data.</text>
</comment>
<keyword evidence="5" id="KW-0460">Magnesium</keyword>
<dbReference type="GO" id="GO:0006166">
    <property type="term" value="P:purine ribonucleoside salvage"/>
    <property type="evidence" value="ECO:0007669"/>
    <property type="project" value="TreeGrafter"/>
</dbReference>
<evidence type="ECO:0000256" key="1">
    <source>
        <dbReference type="ARBA" id="ARBA00001946"/>
    </source>
</evidence>